<keyword evidence="3" id="KW-1185">Reference proteome</keyword>
<dbReference type="EMBL" id="CM009750">
    <property type="protein sequence ID" value="PUZ69877.1"/>
    <property type="molecule type" value="Genomic_DNA"/>
</dbReference>
<gene>
    <name evidence="2" type="ORF">GQ55_2G160500</name>
</gene>
<reference evidence="2 3" key="1">
    <citation type="submission" date="2018-04" db="EMBL/GenBank/DDBJ databases">
        <title>WGS assembly of Panicum hallii var. hallii HAL2.</title>
        <authorList>
            <person name="Lovell J."/>
            <person name="Jenkins J."/>
            <person name="Lowry D."/>
            <person name="Mamidi S."/>
            <person name="Sreedasyam A."/>
            <person name="Weng X."/>
            <person name="Barry K."/>
            <person name="Bonette J."/>
            <person name="Campitelli B."/>
            <person name="Daum C."/>
            <person name="Gordon S."/>
            <person name="Gould B."/>
            <person name="Lipzen A."/>
            <person name="MacQueen A."/>
            <person name="Palacio-Mejia J."/>
            <person name="Plott C."/>
            <person name="Shakirov E."/>
            <person name="Shu S."/>
            <person name="Yoshinaga Y."/>
            <person name="Zane M."/>
            <person name="Rokhsar D."/>
            <person name="Grimwood J."/>
            <person name="Schmutz J."/>
            <person name="Juenger T."/>
        </authorList>
    </citation>
    <scope>NUCLEOTIDE SEQUENCE [LARGE SCALE GENOMIC DNA]</scope>
    <source>
        <strain evidence="3">cv. HAL2</strain>
    </source>
</reference>
<evidence type="ECO:0000313" key="2">
    <source>
        <dbReference type="EMBL" id="PUZ69877.1"/>
    </source>
</evidence>
<feature type="region of interest" description="Disordered" evidence="1">
    <location>
        <begin position="101"/>
        <end position="120"/>
    </location>
</feature>
<evidence type="ECO:0000313" key="3">
    <source>
        <dbReference type="Proteomes" id="UP000244336"/>
    </source>
</evidence>
<dbReference type="Proteomes" id="UP000244336">
    <property type="component" value="Chromosome 2"/>
</dbReference>
<evidence type="ECO:0000256" key="1">
    <source>
        <dbReference type="SAM" id="MobiDB-lite"/>
    </source>
</evidence>
<accession>A0A2T7EPX8</accession>
<protein>
    <submittedName>
        <fullName evidence="2">Uncharacterized protein</fullName>
    </submittedName>
</protein>
<sequence length="135" mass="14608">MCRALTPPAPLFSTPRGSLLACPPPTPPPLALPRPATLCRRCRGRHAAEGTRRGTATAPSICGLPCTYSLPLYRTAAPYKTPTEASLASLPFLLPHERQAERHAVRRNSSPPILFHPNSSTLKLPHRPCLPLDPP</sequence>
<dbReference type="AlphaFoldDB" id="A0A2T7EPX8"/>
<organism evidence="2 3">
    <name type="scientific">Panicum hallii var. hallii</name>
    <dbReference type="NCBI Taxonomy" id="1504633"/>
    <lineage>
        <taxon>Eukaryota</taxon>
        <taxon>Viridiplantae</taxon>
        <taxon>Streptophyta</taxon>
        <taxon>Embryophyta</taxon>
        <taxon>Tracheophyta</taxon>
        <taxon>Spermatophyta</taxon>
        <taxon>Magnoliopsida</taxon>
        <taxon>Liliopsida</taxon>
        <taxon>Poales</taxon>
        <taxon>Poaceae</taxon>
        <taxon>PACMAD clade</taxon>
        <taxon>Panicoideae</taxon>
        <taxon>Panicodae</taxon>
        <taxon>Paniceae</taxon>
        <taxon>Panicinae</taxon>
        <taxon>Panicum</taxon>
        <taxon>Panicum sect. Panicum</taxon>
    </lineage>
</organism>
<proteinExistence type="predicted"/>
<feature type="compositionally biased region" description="Polar residues" evidence="1">
    <location>
        <begin position="107"/>
        <end position="120"/>
    </location>
</feature>
<dbReference type="Gramene" id="PUZ69877">
    <property type="protein sequence ID" value="PUZ69877"/>
    <property type="gene ID" value="GQ55_2G160500"/>
</dbReference>
<name>A0A2T7EPX8_9POAL</name>